<name>A0ABD5N800_9EURY</name>
<gene>
    <name evidence="2" type="ORF">ACFOKC_00125</name>
</gene>
<feature type="transmembrane region" description="Helical" evidence="1">
    <location>
        <begin position="46"/>
        <end position="63"/>
    </location>
</feature>
<feature type="transmembrane region" description="Helical" evidence="1">
    <location>
        <begin position="6"/>
        <end position="26"/>
    </location>
</feature>
<reference evidence="2 3" key="1">
    <citation type="journal article" date="2019" name="Int. J. Syst. Evol. Microbiol.">
        <title>The Global Catalogue of Microorganisms (GCM) 10K type strain sequencing project: providing services to taxonomists for standard genome sequencing and annotation.</title>
        <authorList>
            <consortium name="The Broad Institute Genomics Platform"/>
            <consortium name="The Broad Institute Genome Sequencing Center for Infectious Disease"/>
            <person name="Wu L."/>
            <person name="Ma J."/>
        </authorList>
    </citation>
    <scope>NUCLEOTIDE SEQUENCE [LARGE SCALE GENOMIC DNA]</scope>
    <source>
        <strain evidence="2 3">CGMCC 1.12562</strain>
    </source>
</reference>
<accession>A0ABD5N800</accession>
<dbReference type="AlphaFoldDB" id="A0ABD5N800"/>
<evidence type="ECO:0000313" key="2">
    <source>
        <dbReference type="EMBL" id="MFC3476121.1"/>
    </source>
</evidence>
<proteinExistence type="predicted"/>
<dbReference type="EMBL" id="JBHRWN010000001">
    <property type="protein sequence ID" value="MFC3476121.1"/>
    <property type="molecule type" value="Genomic_DNA"/>
</dbReference>
<dbReference type="GeneID" id="69119271"/>
<keyword evidence="1" id="KW-1133">Transmembrane helix</keyword>
<keyword evidence="1" id="KW-0472">Membrane</keyword>
<comment type="caution">
    <text evidence="2">The sequence shown here is derived from an EMBL/GenBank/DDBJ whole genome shotgun (WGS) entry which is preliminary data.</text>
</comment>
<dbReference type="RefSeq" id="WP_232572711.1">
    <property type="nucleotide sequence ID" value="NZ_CP089467.1"/>
</dbReference>
<protein>
    <submittedName>
        <fullName evidence="2">Uncharacterized protein</fullName>
    </submittedName>
</protein>
<evidence type="ECO:0000313" key="3">
    <source>
        <dbReference type="Proteomes" id="UP001595660"/>
    </source>
</evidence>
<dbReference type="Proteomes" id="UP001595660">
    <property type="component" value="Unassembled WGS sequence"/>
</dbReference>
<sequence>MLDLLASPAVADAVGGFVAAGAAWLIATAENLRREALAHRPDRDQYRTSIFVIICGVYLLVSTL</sequence>
<organism evidence="2 3">
    <name type="scientific">Halobacterium litoreum</name>
    <dbReference type="NCBI Taxonomy" id="2039234"/>
    <lineage>
        <taxon>Archaea</taxon>
        <taxon>Methanobacteriati</taxon>
        <taxon>Methanobacteriota</taxon>
        <taxon>Stenosarchaea group</taxon>
        <taxon>Halobacteria</taxon>
        <taxon>Halobacteriales</taxon>
        <taxon>Halobacteriaceae</taxon>
        <taxon>Halobacterium</taxon>
    </lineage>
</organism>
<keyword evidence="3" id="KW-1185">Reference proteome</keyword>
<keyword evidence="1" id="KW-0812">Transmembrane</keyword>
<evidence type="ECO:0000256" key="1">
    <source>
        <dbReference type="SAM" id="Phobius"/>
    </source>
</evidence>